<dbReference type="AlphaFoldDB" id="I0GRR3"/>
<organism evidence="11 12">
    <name type="scientific">Selenomonas ruminantium subsp. lactilytica (strain NBRC 103574 / TAM6421)</name>
    <dbReference type="NCBI Taxonomy" id="927704"/>
    <lineage>
        <taxon>Bacteria</taxon>
        <taxon>Bacillati</taxon>
        <taxon>Bacillota</taxon>
        <taxon>Negativicutes</taxon>
        <taxon>Selenomonadales</taxon>
        <taxon>Selenomonadaceae</taxon>
        <taxon>Selenomonas</taxon>
    </lineage>
</organism>
<dbReference type="KEGG" id="sri:SELR_17420"/>
<evidence type="ECO:0000256" key="3">
    <source>
        <dbReference type="ARBA" id="ARBA00022475"/>
    </source>
</evidence>
<reference evidence="11 12" key="1">
    <citation type="submission" date="2011-10" db="EMBL/GenBank/DDBJ databases">
        <title>Whole genome sequence of Selenomonas ruminantium subsp. lactilytica TAM6421.</title>
        <authorList>
            <person name="Oguchi A."/>
            <person name="Ankai A."/>
            <person name="Kaneko J."/>
            <person name="Yamada-Narita S."/>
            <person name="Fukui S."/>
            <person name="Takahashi M."/>
            <person name="Onodera T."/>
            <person name="Kojima S."/>
            <person name="Fushimi T."/>
            <person name="Abe N."/>
            <person name="Kamio Y."/>
            <person name="Yamazaki S."/>
            <person name="Fujita N."/>
        </authorList>
    </citation>
    <scope>NUCLEOTIDE SEQUENCE [LARGE SCALE GENOMIC DNA]</scope>
    <source>
        <strain evidence="12">NBRC 103574 / TAM6421</strain>
    </source>
</reference>
<evidence type="ECO:0000256" key="5">
    <source>
        <dbReference type="ARBA" id="ARBA00022989"/>
    </source>
</evidence>
<dbReference type="GO" id="GO:0005886">
    <property type="term" value="C:plasma membrane"/>
    <property type="evidence" value="ECO:0007669"/>
    <property type="project" value="UniProtKB-SubCell"/>
</dbReference>
<feature type="domain" description="Tyrosine-protein kinase G-rich" evidence="10">
    <location>
        <begin position="357"/>
        <end position="434"/>
    </location>
</feature>
<keyword evidence="5 8" id="KW-1133">Transmembrane helix</keyword>
<keyword evidence="7" id="KW-0175">Coiled coil</keyword>
<protein>
    <submittedName>
        <fullName evidence="11">Putative exopolysaccharide biosynthesis protein</fullName>
    </submittedName>
</protein>
<feature type="coiled-coil region" evidence="7">
    <location>
        <begin position="169"/>
        <end position="196"/>
    </location>
</feature>
<sequence>MDDKEVTIDLREVWDLMVTGRMKIAKITALFLVAAGAYLLITPPTYQSTSLLRIKQEKGLGDSILSSVAGNAGMTTQRMNTNAEILKSRNVIEPVIEKTEEPNKDGKLPSYEGYIKSHVTTKPFKDTEILQVDVTGKSPEQAQEANQLIVDGFLSRLAELSHAEQGATRAFLEERVESSKKELSDAEDKLQKFQVENKLFSTQDQIKQITDKLSIIDKEKAANKLNLEQAQAALGTINGQLDNSGRGIADSAALQQYKVQLAQLAAEKAGYTGIYTEDHEKMQAVNQKIANVQASMEKEIGSIVARQAPSSSSVQQKLLADKFQNEAMVAVEQAKAKALAALDKENEDLISKLPEKEQGYVRVKRDTEVAQEIYVMLAKRLEEAKIAENMVPTEVQVVDSATLPEEPIKPKKAMTMLVALLLGLLTGSAFVTAKGILNRRMRTTEDVEHYLELPVLGIIPDANGLDKEEDIGLLEGIRNRLLRRK</sequence>
<gene>
    <name evidence="11" type="ordered locus">SELR_17420</name>
</gene>
<evidence type="ECO:0000256" key="1">
    <source>
        <dbReference type="ARBA" id="ARBA00004651"/>
    </source>
</evidence>
<evidence type="ECO:0000256" key="6">
    <source>
        <dbReference type="ARBA" id="ARBA00023136"/>
    </source>
</evidence>
<evidence type="ECO:0000256" key="8">
    <source>
        <dbReference type="SAM" id="Phobius"/>
    </source>
</evidence>
<evidence type="ECO:0000256" key="4">
    <source>
        <dbReference type="ARBA" id="ARBA00022692"/>
    </source>
</evidence>
<feature type="transmembrane region" description="Helical" evidence="8">
    <location>
        <begin position="24"/>
        <end position="41"/>
    </location>
</feature>
<dbReference type="InterPro" id="IPR003856">
    <property type="entry name" value="LPS_length_determ_N"/>
</dbReference>
<dbReference type="InterPro" id="IPR050445">
    <property type="entry name" value="Bact_polysacc_biosynth/exp"/>
</dbReference>
<dbReference type="HOGENOM" id="CLU_009912_5_2_9"/>
<feature type="transmembrane region" description="Helical" evidence="8">
    <location>
        <begin position="413"/>
        <end position="433"/>
    </location>
</feature>
<dbReference type="PATRIC" id="fig|927704.6.peg.1804"/>
<feature type="domain" description="Polysaccharide chain length determinant N-terminal" evidence="9">
    <location>
        <begin position="7"/>
        <end position="98"/>
    </location>
</feature>
<dbReference type="RefSeq" id="WP_014424883.1">
    <property type="nucleotide sequence ID" value="NC_017068.1"/>
</dbReference>
<dbReference type="Pfam" id="PF13807">
    <property type="entry name" value="GNVR"/>
    <property type="match status" value="1"/>
</dbReference>
<dbReference type="InterPro" id="IPR032807">
    <property type="entry name" value="GNVR"/>
</dbReference>
<evidence type="ECO:0000259" key="9">
    <source>
        <dbReference type="Pfam" id="PF02706"/>
    </source>
</evidence>
<name>I0GRR3_SELRL</name>
<dbReference type="PANTHER" id="PTHR32309">
    <property type="entry name" value="TYROSINE-PROTEIN KINASE"/>
    <property type="match status" value="1"/>
</dbReference>
<accession>I0GRR3</accession>
<comment type="similarity">
    <text evidence="2">Belongs to the CpsC/CapA family.</text>
</comment>
<evidence type="ECO:0000259" key="10">
    <source>
        <dbReference type="Pfam" id="PF13807"/>
    </source>
</evidence>
<dbReference type="PANTHER" id="PTHR32309:SF13">
    <property type="entry name" value="FERRIC ENTEROBACTIN TRANSPORT PROTEIN FEPE"/>
    <property type="match status" value="1"/>
</dbReference>
<proteinExistence type="inferred from homology"/>
<evidence type="ECO:0000313" key="12">
    <source>
        <dbReference type="Proteomes" id="UP000007887"/>
    </source>
</evidence>
<evidence type="ECO:0000256" key="2">
    <source>
        <dbReference type="ARBA" id="ARBA00006683"/>
    </source>
</evidence>
<keyword evidence="3" id="KW-1003">Cell membrane</keyword>
<evidence type="ECO:0000256" key="7">
    <source>
        <dbReference type="SAM" id="Coils"/>
    </source>
</evidence>
<evidence type="ECO:0000313" key="11">
    <source>
        <dbReference type="EMBL" id="BAL83450.1"/>
    </source>
</evidence>
<dbReference type="GO" id="GO:0004713">
    <property type="term" value="F:protein tyrosine kinase activity"/>
    <property type="evidence" value="ECO:0007669"/>
    <property type="project" value="TreeGrafter"/>
</dbReference>
<dbReference type="Pfam" id="PF02706">
    <property type="entry name" value="Wzz"/>
    <property type="match status" value="1"/>
</dbReference>
<comment type="subcellular location">
    <subcellularLocation>
        <location evidence="1">Cell membrane</location>
        <topology evidence="1">Multi-pass membrane protein</topology>
    </subcellularLocation>
</comment>
<keyword evidence="6 8" id="KW-0472">Membrane</keyword>
<dbReference type="Proteomes" id="UP000007887">
    <property type="component" value="Chromosome"/>
</dbReference>
<dbReference type="EMBL" id="AP012292">
    <property type="protein sequence ID" value="BAL83450.1"/>
    <property type="molecule type" value="Genomic_DNA"/>
</dbReference>
<dbReference type="eggNOG" id="COG3206">
    <property type="taxonomic scope" value="Bacteria"/>
</dbReference>
<keyword evidence="4 8" id="KW-0812">Transmembrane</keyword>